<sequence length="245" mass="27329">MSCRSIQSVHVDGSYGSGEWGEEQDERTLGFRYWRRRVVWAQKPVIPNGLVVFRAHVLEELLQLKGLKKKTRIGISSYGCSLQMPTTGKLICARLKQSSGDFGSFFTDMNFKNAITESIAGDLHLLCLRGTFTASEITADPSRSSKHACTSSLDLSMKVQILAVLPTTSSRAELVCISDGKHSVHLMSVDNENPAEKGDNDEVEKLNMLSGSAHDRTFSYRTSSSWSRKDICIFHFLMISKSWLI</sequence>
<dbReference type="OrthoDB" id="1637350at2759"/>
<evidence type="ECO:0000313" key="3">
    <source>
        <dbReference type="Proteomes" id="UP000636800"/>
    </source>
</evidence>
<gene>
    <name evidence="2" type="ORF">HPP92_009695</name>
</gene>
<proteinExistence type="predicted"/>
<accession>A0A835R4P7</accession>
<dbReference type="PANTHER" id="PTHR37383:SF1">
    <property type="entry name" value="OS01G0694200 PROTEIN"/>
    <property type="match status" value="1"/>
</dbReference>
<comment type="caution">
    <text evidence="2">The sequence shown here is derived from an EMBL/GenBank/DDBJ whole genome shotgun (WGS) entry which is preliminary data.</text>
</comment>
<dbReference type="EMBL" id="JADCNL010000004">
    <property type="protein sequence ID" value="KAG0485616.1"/>
    <property type="molecule type" value="Genomic_DNA"/>
</dbReference>
<feature type="region of interest" description="Disordered" evidence="1">
    <location>
        <begin position="1"/>
        <end position="21"/>
    </location>
</feature>
<dbReference type="Proteomes" id="UP000636800">
    <property type="component" value="Unassembled WGS sequence"/>
</dbReference>
<organism evidence="2 3">
    <name type="scientific">Vanilla planifolia</name>
    <name type="common">Vanilla</name>
    <dbReference type="NCBI Taxonomy" id="51239"/>
    <lineage>
        <taxon>Eukaryota</taxon>
        <taxon>Viridiplantae</taxon>
        <taxon>Streptophyta</taxon>
        <taxon>Embryophyta</taxon>
        <taxon>Tracheophyta</taxon>
        <taxon>Spermatophyta</taxon>
        <taxon>Magnoliopsida</taxon>
        <taxon>Liliopsida</taxon>
        <taxon>Asparagales</taxon>
        <taxon>Orchidaceae</taxon>
        <taxon>Vanilloideae</taxon>
        <taxon>Vanilleae</taxon>
        <taxon>Vanilla</taxon>
    </lineage>
</organism>
<keyword evidence="3" id="KW-1185">Reference proteome</keyword>
<evidence type="ECO:0000256" key="1">
    <source>
        <dbReference type="SAM" id="MobiDB-lite"/>
    </source>
</evidence>
<evidence type="ECO:0000313" key="2">
    <source>
        <dbReference type="EMBL" id="KAG0485616.1"/>
    </source>
</evidence>
<protein>
    <submittedName>
        <fullName evidence="2">Uncharacterized protein</fullName>
    </submittedName>
</protein>
<name>A0A835R4P7_VANPL</name>
<reference evidence="2 3" key="1">
    <citation type="journal article" date="2020" name="Nat. Food">
        <title>A phased Vanilla planifolia genome enables genetic improvement of flavour and production.</title>
        <authorList>
            <person name="Hasing T."/>
            <person name="Tang H."/>
            <person name="Brym M."/>
            <person name="Khazi F."/>
            <person name="Huang T."/>
            <person name="Chambers A.H."/>
        </authorList>
    </citation>
    <scope>NUCLEOTIDE SEQUENCE [LARGE SCALE GENOMIC DNA]</scope>
    <source>
        <tissue evidence="2">Leaf</tissue>
    </source>
</reference>
<dbReference type="PANTHER" id="PTHR37383">
    <property type="entry name" value="OS01G0694200 PROTEIN"/>
    <property type="match status" value="1"/>
</dbReference>
<dbReference type="AlphaFoldDB" id="A0A835R4P7"/>